<dbReference type="GO" id="GO:0005764">
    <property type="term" value="C:lysosome"/>
    <property type="evidence" value="ECO:0007669"/>
    <property type="project" value="TreeGrafter"/>
</dbReference>
<evidence type="ECO:0000259" key="1">
    <source>
        <dbReference type="Pfam" id="PF07748"/>
    </source>
</evidence>
<dbReference type="AlphaFoldDB" id="A0A2C9KHR5"/>
<dbReference type="GO" id="GO:0004559">
    <property type="term" value="F:alpha-mannosidase activity"/>
    <property type="evidence" value="ECO:0007669"/>
    <property type="project" value="InterPro"/>
</dbReference>
<dbReference type="InterPro" id="IPR011013">
    <property type="entry name" value="Gal_mutarotase_sf_dom"/>
</dbReference>
<dbReference type="EnsemblMetazoa" id="BGLB019835-RA">
    <property type="protein sequence ID" value="BGLB019835-PA"/>
    <property type="gene ID" value="BGLB019835"/>
</dbReference>
<dbReference type="STRING" id="6526.A0A2C9KHR5"/>
<feature type="domain" description="Glycosyl hydrolase family 38 C-terminal" evidence="1">
    <location>
        <begin position="9"/>
        <end position="96"/>
    </location>
</feature>
<evidence type="ECO:0000313" key="2">
    <source>
        <dbReference type="EnsemblMetazoa" id="BGLB019835-PA"/>
    </source>
</evidence>
<dbReference type="InterPro" id="IPR050843">
    <property type="entry name" value="Glycosyl_Hydrlase_38"/>
</dbReference>
<dbReference type="Pfam" id="PF07748">
    <property type="entry name" value="Glyco_hydro_38C"/>
    <property type="match status" value="1"/>
</dbReference>
<protein>
    <recommendedName>
        <fullName evidence="1">Glycosyl hydrolase family 38 C-terminal domain-containing protein</fullName>
    </recommendedName>
</protein>
<organism evidence="2 3">
    <name type="scientific">Biomphalaria glabrata</name>
    <name type="common">Bloodfluke planorb</name>
    <name type="synonym">Freshwater snail</name>
    <dbReference type="NCBI Taxonomy" id="6526"/>
    <lineage>
        <taxon>Eukaryota</taxon>
        <taxon>Metazoa</taxon>
        <taxon>Spiralia</taxon>
        <taxon>Lophotrochozoa</taxon>
        <taxon>Mollusca</taxon>
        <taxon>Gastropoda</taxon>
        <taxon>Heterobranchia</taxon>
        <taxon>Euthyneura</taxon>
        <taxon>Panpulmonata</taxon>
        <taxon>Hygrophila</taxon>
        <taxon>Lymnaeoidea</taxon>
        <taxon>Planorbidae</taxon>
        <taxon>Biomphalaria</taxon>
    </lineage>
</organism>
<name>A0A2C9KHR5_BIOGL</name>
<dbReference type="KEGG" id="bgt:106076645"/>
<accession>A0A2C9KHR5</accession>
<dbReference type="PANTHER" id="PTHR11607">
    <property type="entry name" value="ALPHA-MANNOSIDASE"/>
    <property type="match status" value="1"/>
</dbReference>
<evidence type="ECO:0000313" key="3">
    <source>
        <dbReference type="Proteomes" id="UP000076420"/>
    </source>
</evidence>
<dbReference type="GO" id="GO:0030246">
    <property type="term" value="F:carbohydrate binding"/>
    <property type="evidence" value="ECO:0007669"/>
    <property type="project" value="InterPro"/>
</dbReference>
<dbReference type="PANTHER" id="PTHR11607:SF3">
    <property type="entry name" value="LYSOSOMAL ALPHA-MANNOSIDASE"/>
    <property type="match status" value="1"/>
</dbReference>
<dbReference type="InterPro" id="IPR011682">
    <property type="entry name" value="Glyco_hydro_38_C"/>
</dbReference>
<sequence>MNSSYEHAVQVISRYTSDLNSGQIFYTDSNGRETMQRRRYNRTLIDRLRQDTVSSNYYPVTSSIYIQDHQNDLQLTILPDRCQGGSSLNSGQIELM</sequence>
<dbReference type="VEuPathDB" id="VectorBase:BGLAX_040975"/>
<dbReference type="Proteomes" id="UP000076420">
    <property type="component" value="Unassembled WGS sequence"/>
</dbReference>
<dbReference type="VEuPathDB" id="VectorBase:BGLB019835"/>
<dbReference type="Gene3D" id="2.70.98.30">
    <property type="entry name" value="Golgi alpha-mannosidase II, domain 4"/>
    <property type="match status" value="1"/>
</dbReference>
<dbReference type="SUPFAM" id="SSF74650">
    <property type="entry name" value="Galactose mutarotase-like"/>
    <property type="match status" value="1"/>
</dbReference>
<proteinExistence type="predicted"/>
<reference evidence="2" key="1">
    <citation type="submission" date="2020-05" db="UniProtKB">
        <authorList>
            <consortium name="EnsemblMetazoa"/>
        </authorList>
    </citation>
    <scope>IDENTIFICATION</scope>
    <source>
        <strain evidence="2">BB02</strain>
    </source>
</reference>
<gene>
    <name evidence="2" type="primary">106076645</name>
</gene>
<dbReference type="GO" id="GO:0006013">
    <property type="term" value="P:mannose metabolic process"/>
    <property type="evidence" value="ECO:0007669"/>
    <property type="project" value="InterPro"/>
</dbReference>